<feature type="domain" description="GYF" evidence="2">
    <location>
        <begin position="89"/>
        <end position="128"/>
    </location>
</feature>
<dbReference type="Gene3D" id="3.30.1490.40">
    <property type="match status" value="2"/>
</dbReference>
<feature type="region of interest" description="Disordered" evidence="1">
    <location>
        <begin position="367"/>
        <end position="387"/>
    </location>
</feature>
<dbReference type="Proteomes" id="UP000316726">
    <property type="component" value="Chromosome 1"/>
</dbReference>
<evidence type="ECO:0000313" key="4">
    <source>
        <dbReference type="Proteomes" id="UP000316726"/>
    </source>
</evidence>
<protein>
    <recommendedName>
        <fullName evidence="2">GYF domain-containing protein</fullName>
    </recommendedName>
</protein>
<feature type="domain" description="GYF" evidence="2">
    <location>
        <begin position="234"/>
        <end position="273"/>
    </location>
</feature>
<reference evidence="3 4" key="1">
    <citation type="submission" date="2018-07" db="EMBL/GenBank/DDBJ databases">
        <title>The complete nuclear genome of the prasinophyte Chloropicon primus (CCMP1205).</title>
        <authorList>
            <person name="Pombert J.-F."/>
            <person name="Otis C."/>
            <person name="Turmel M."/>
            <person name="Lemieux C."/>
        </authorList>
    </citation>
    <scope>NUCLEOTIDE SEQUENCE [LARGE SCALE GENOMIC DNA]</scope>
    <source>
        <strain evidence="3 4">CCMP1205</strain>
    </source>
</reference>
<dbReference type="InterPro" id="IPR035445">
    <property type="entry name" value="GYF-like_dom_sf"/>
</dbReference>
<dbReference type="SUPFAM" id="SSF55277">
    <property type="entry name" value="GYF domain"/>
    <property type="match status" value="2"/>
</dbReference>
<dbReference type="InterPro" id="IPR003169">
    <property type="entry name" value="GYF"/>
</dbReference>
<dbReference type="PROSITE" id="PS50829">
    <property type="entry name" value="GYF"/>
    <property type="match status" value="2"/>
</dbReference>
<evidence type="ECO:0000259" key="2">
    <source>
        <dbReference type="PROSITE" id="PS50829"/>
    </source>
</evidence>
<feature type="compositionally biased region" description="Basic and acidic residues" evidence="1">
    <location>
        <begin position="74"/>
        <end position="88"/>
    </location>
</feature>
<sequence length="442" mass="49110">MGGEDREARKRAVALAAESVKGRAAKHWKVEDKVTEDDRARNLDFGTFLDYYETPRRPAPADQGASAPAEQDPAGDHGASRAPDASEKEEVWYYEDNSRCTQGPFTLTMLHSWVSYMPMDVRVWCQLGGGDGEREEVEVGLRTFWEGSGKSWDLQKLPVGESSSVTFAVLFGYGPLLEEWKKERGPENCVGYGVAPTITVYQNVGEQTTREGVTAEPEGGSPHHAAPVPSASEREVWYYEDISRCTQGPFTLTMLHSWVSYMPMDVRVWCQLGGGDGEREEVEVGLRTFWEGSGKSWDLQKLPVGESSSVTFAVLFGYGPLLEEWKKERGPENCVGYGVAPTITVYQRALNGESEPDEAIPSASWYGGDQEATGGAGARADPHGGGSAYKGSALEHYMDLSRFDEQMAKMKGARNKKLRKKEIELLKQRKNELKRKRNALWQ</sequence>
<dbReference type="EMBL" id="CP031034">
    <property type="protein sequence ID" value="QDZ17874.1"/>
    <property type="molecule type" value="Genomic_DNA"/>
</dbReference>
<keyword evidence="4" id="KW-1185">Reference proteome</keyword>
<feature type="region of interest" description="Disordered" evidence="1">
    <location>
        <begin position="53"/>
        <end position="88"/>
    </location>
</feature>
<accession>A0A5B8MCR7</accession>
<feature type="region of interest" description="Disordered" evidence="1">
    <location>
        <begin position="208"/>
        <end position="229"/>
    </location>
</feature>
<organism evidence="3 4">
    <name type="scientific">Chloropicon primus</name>
    <dbReference type="NCBI Taxonomy" id="1764295"/>
    <lineage>
        <taxon>Eukaryota</taxon>
        <taxon>Viridiplantae</taxon>
        <taxon>Chlorophyta</taxon>
        <taxon>Chloropicophyceae</taxon>
        <taxon>Chloropicales</taxon>
        <taxon>Chloropicaceae</taxon>
        <taxon>Chloropicon</taxon>
    </lineage>
</organism>
<evidence type="ECO:0000313" key="3">
    <source>
        <dbReference type="EMBL" id="QDZ17874.1"/>
    </source>
</evidence>
<evidence type="ECO:0000256" key="1">
    <source>
        <dbReference type="SAM" id="MobiDB-lite"/>
    </source>
</evidence>
<gene>
    <name evidence="3" type="ORF">A3770_01p03920</name>
</gene>
<dbReference type="PANTHER" id="PTHR46695">
    <property type="entry name" value="ZINC FINGER CCCH DOMAIN-CONTAINING PROTEIN 44-RELATED"/>
    <property type="match status" value="1"/>
</dbReference>
<dbReference type="PANTHER" id="PTHR46695:SF5">
    <property type="entry name" value="RNA POLYMERASE-ASSOCIATED PROTEIN RTF1 HOMOLOG"/>
    <property type="match status" value="1"/>
</dbReference>
<dbReference type="AlphaFoldDB" id="A0A5B8MCR7"/>
<name>A0A5B8MCR7_9CHLO</name>
<proteinExistence type="predicted"/>